<dbReference type="PANTHER" id="PTHR43065:SF10">
    <property type="entry name" value="PEROXIDE STRESS-ACTIVATED HISTIDINE KINASE MAK3"/>
    <property type="match status" value="1"/>
</dbReference>
<evidence type="ECO:0000256" key="2">
    <source>
        <dbReference type="ARBA" id="ARBA00012438"/>
    </source>
</evidence>
<evidence type="ECO:0000256" key="7">
    <source>
        <dbReference type="ARBA" id="ARBA00022840"/>
    </source>
</evidence>
<keyword evidence="8" id="KW-0902">Two-component regulatory system</keyword>
<feature type="transmembrane region" description="Helical" evidence="9">
    <location>
        <begin position="12"/>
        <end position="40"/>
    </location>
</feature>
<dbReference type="SUPFAM" id="SSF47384">
    <property type="entry name" value="Homodimeric domain of signal transducing histidine kinase"/>
    <property type="match status" value="1"/>
</dbReference>
<evidence type="ECO:0000313" key="11">
    <source>
        <dbReference type="EMBL" id="MBO1328301.1"/>
    </source>
</evidence>
<dbReference type="Gene3D" id="3.30.565.10">
    <property type="entry name" value="Histidine kinase-like ATPase, C-terminal domain"/>
    <property type="match status" value="1"/>
</dbReference>
<dbReference type="Proteomes" id="UP000664399">
    <property type="component" value="Unassembled WGS sequence"/>
</dbReference>
<evidence type="ECO:0000259" key="10">
    <source>
        <dbReference type="PROSITE" id="PS50109"/>
    </source>
</evidence>
<keyword evidence="12" id="KW-1185">Reference proteome</keyword>
<keyword evidence="5" id="KW-0547">Nucleotide-binding</keyword>
<keyword evidence="9" id="KW-0812">Transmembrane</keyword>
<proteinExistence type="predicted"/>
<feature type="domain" description="Histidine kinase" evidence="10">
    <location>
        <begin position="125"/>
        <end position="344"/>
    </location>
</feature>
<evidence type="ECO:0000256" key="3">
    <source>
        <dbReference type="ARBA" id="ARBA00022553"/>
    </source>
</evidence>
<dbReference type="PRINTS" id="PR00344">
    <property type="entry name" value="BCTRLSENSOR"/>
</dbReference>
<keyword evidence="4" id="KW-0808">Transferase</keyword>
<keyword evidence="9" id="KW-1133">Transmembrane helix</keyword>
<dbReference type="InterPro" id="IPR005467">
    <property type="entry name" value="His_kinase_dom"/>
</dbReference>
<comment type="catalytic activity">
    <reaction evidence="1">
        <text>ATP + protein L-histidine = ADP + protein N-phospho-L-histidine.</text>
        <dbReference type="EC" id="2.7.13.3"/>
    </reaction>
</comment>
<evidence type="ECO:0000256" key="9">
    <source>
        <dbReference type="SAM" id="Phobius"/>
    </source>
</evidence>
<reference evidence="11 12" key="1">
    <citation type="submission" date="2021-03" db="EMBL/GenBank/DDBJ databases">
        <title>The complete genome sequence of Acetobacter suratthaniensis TBRC 1719.</title>
        <authorList>
            <person name="Charoenyingcharoen P."/>
            <person name="Yukphan P."/>
        </authorList>
    </citation>
    <scope>NUCLEOTIDE SEQUENCE [LARGE SCALE GENOMIC DNA]</scope>
    <source>
        <strain evidence="11 12">TBRC 1719</strain>
    </source>
</reference>
<dbReference type="Pfam" id="PF02518">
    <property type="entry name" value="HATPase_c"/>
    <property type="match status" value="1"/>
</dbReference>
<gene>
    <name evidence="11" type="ORF">J2D75_07405</name>
</gene>
<feature type="transmembrane region" description="Helical" evidence="9">
    <location>
        <begin position="47"/>
        <end position="66"/>
    </location>
</feature>
<accession>A0ABS3LLR9</accession>
<evidence type="ECO:0000256" key="4">
    <source>
        <dbReference type="ARBA" id="ARBA00022679"/>
    </source>
</evidence>
<dbReference type="CDD" id="cd00082">
    <property type="entry name" value="HisKA"/>
    <property type="match status" value="1"/>
</dbReference>
<keyword evidence="6" id="KW-0418">Kinase</keyword>
<dbReference type="InterPro" id="IPR003594">
    <property type="entry name" value="HATPase_dom"/>
</dbReference>
<dbReference type="EMBL" id="JAFVMG010000006">
    <property type="protein sequence ID" value="MBO1328301.1"/>
    <property type="molecule type" value="Genomic_DNA"/>
</dbReference>
<feature type="transmembrane region" description="Helical" evidence="9">
    <location>
        <begin position="72"/>
        <end position="93"/>
    </location>
</feature>
<dbReference type="Gene3D" id="1.10.287.130">
    <property type="match status" value="1"/>
</dbReference>
<organism evidence="11 12">
    <name type="scientific">Acetobacter suratthaniensis</name>
    <dbReference type="NCBI Taxonomy" id="1502841"/>
    <lineage>
        <taxon>Bacteria</taxon>
        <taxon>Pseudomonadati</taxon>
        <taxon>Pseudomonadota</taxon>
        <taxon>Alphaproteobacteria</taxon>
        <taxon>Acetobacterales</taxon>
        <taxon>Acetobacteraceae</taxon>
        <taxon>Acetobacter</taxon>
    </lineage>
</organism>
<dbReference type="EC" id="2.7.13.3" evidence="2"/>
<dbReference type="SMART" id="SM00387">
    <property type="entry name" value="HATPase_c"/>
    <property type="match status" value="1"/>
</dbReference>
<dbReference type="PANTHER" id="PTHR43065">
    <property type="entry name" value="SENSOR HISTIDINE KINASE"/>
    <property type="match status" value="1"/>
</dbReference>
<dbReference type="InterPro" id="IPR003661">
    <property type="entry name" value="HisK_dim/P_dom"/>
</dbReference>
<evidence type="ECO:0000256" key="5">
    <source>
        <dbReference type="ARBA" id="ARBA00022741"/>
    </source>
</evidence>
<dbReference type="InterPro" id="IPR036097">
    <property type="entry name" value="HisK_dim/P_sf"/>
</dbReference>
<dbReference type="InterPro" id="IPR036890">
    <property type="entry name" value="HATPase_C_sf"/>
</dbReference>
<dbReference type="PROSITE" id="PS50109">
    <property type="entry name" value="HIS_KIN"/>
    <property type="match status" value="1"/>
</dbReference>
<evidence type="ECO:0000256" key="6">
    <source>
        <dbReference type="ARBA" id="ARBA00022777"/>
    </source>
</evidence>
<sequence>MHYWTWLSAAGIAVLVFLITLTPAHDAFGVLYTLVIVLIAGRCSIKTLRIVAIGCLVLECIAFFIVHDGALFNTGVARLALSITATLIVTIIAERDKRARDTLERQARILAHADRIKTLGQIGIAIAHEVNQPLSAIATFAQSGTRWLHRPAPDLKEALYCLDQIDANTRRAAAIIRNVQDMTRGEQVERRTILDLRKVIQETITLLKNTDMSNTIEIHKISGGKLPFIHGNKTEIQQLIINLLMNASEAVTQAHIPAPVISVSAQVISEKGAFVQIQIKDNGSGFQNAPTDSYFEPFRTTKKSGMGMGLSICQTIVEAHGGTIRAENTPPSGAMVTVTLPLAEPTP</sequence>
<dbReference type="SMART" id="SM00388">
    <property type="entry name" value="HisKA"/>
    <property type="match status" value="1"/>
</dbReference>
<keyword evidence="3" id="KW-0597">Phosphoprotein</keyword>
<keyword evidence="7" id="KW-0067">ATP-binding</keyword>
<dbReference type="InterPro" id="IPR004358">
    <property type="entry name" value="Sig_transdc_His_kin-like_C"/>
</dbReference>
<dbReference type="Pfam" id="PF00512">
    <property type="entry name" value="HisKA"/>
    <property type="match status" value="1"/>
</dbReference>
<keyword evidence="9" id="KW-0472">Membrane</keyword>
<evidence type="ECO:0000256" key="8">
    <source>
        <dbReference type="ARBA" id="ARBA00023012"/>
    </source>
</evidence>
<dbReference type="RefSeq" id="WP_207854137.1">
    <property type="nucleotide sequence ID" value="NZ_JAFVMG010000006.1"/>
</dbReference>
<evidence type="ECO:0000313" key="12">
    <source>
        <dbReference type="Proteomes" id="UP000664399"/>
    </source>
</evidence>
<evidence type="ECO:0000256" key="1">
    <source>
        <dbReference type="ARBA" id="ARBA00000085"/>
    </source>
</evidence>
<protein>
    <recommendedName>
        <fullName evidence="2">histidine kinase</fullName>
        <ecNumber evidence="2">2.7.13.3</ecNumber>
    </recommendedName>
</protein>
<dbReference type="SUPFAM" id="SSF55874">
    <property type="entry name" value="ATPase domain of HSP90 chaperone/DNA topoisomerase II/histidine kinase"/>
    <property type="match status" value="1"/>
</dbReference>
<name>A0ABS3LLR9_9PROT</name>
<comment type="caution">
    <text evidence="11">The sequence shown here is derived from an EMBL/GenBank/DDBJ whole genome shotgun (WGS) entry which is preliminary data.</text>
</comment>